<dbReference type="InterPro" id="IPR017334">
    <property type="entry name" value="eIF3_g"/>
</dbReference>
<dbReference type="Proteomes" id="UP000792457">
    <property type="component" value="Unassembled WGS sequence"/>
</dbReference>
<dbReference type="InterPro" id="IPR000504">
    <property type="entry name" value="RRM_dom"/>
</dbReference>
<evidence type="ECO:0000259" key="7">
    <source>
        <dbReference type="PROSITE" id="PS50102"/>
    </source>
</evidence>
<evidence type="ECO:0000313" key="8">
    <source>
        <dbReference type="EMBL" id="KAG8225322.1"/>
    </source>
</evidence>
<dbReference type="SMART" id="SM00360">
    <property type="entry name" value="RRM"/>
    <property type="match status" value="1"/>
</dbReference>
<keyword evidence="4 5" id="KW-0648">Protein biosynthesis</keyword>
<keyword evidence="1 5" id="KW-0963">Cytoplasm</keyword>
<dbReference type="HAMAP" id="MF_03006">
    <property type="entry name" value="eIF3g"/>
    <property type="match status" value="1"/>
</dbReference>
<protein>
    <recommendedName>
        <fullName evidence="5">Eukaryotic translation initiation factor 3 subunit G</fullName>
        <shortName evidence="5">eIF3g</shortName>
    </recommendedName>
    <alternativeName>
        <fullName evidence="5">Eukaryotic translation initiation factor 3 RNA-binding subunit</fullName>
        <shortName evidence="5">eIF-3 RNA-binding subunit</shortName>
    </alternativeName>
    <alternativeName>
        <fullName evidence="5">Eukaryotic translation initiation factor 3 subunit 4</fullName>
    </alternativeName>
</protein>
<dbReference type="PANTHER" id="PTHR10352">
    <property type="entry name" value="EUKARYOTIC TRANSLATION INITIATION FACTOR 3 SUBUNIT G"/>
    <property type="match status" value="1"/>
</dbReference>
<keyword evidence="9" id="KW-1185">Reference proteome</keyword>
<dbReference type="InterPro" id="IPR034240">
    <property type="entry name" value="eIF3G_RRM"/>
</dbReference>
<dbReference type="AlphaFoldDB" id="A0A8K0NXG9"/>
<feature type="domain" description="RRM" evidence="7">
    <location>
        <begin position="199"/>
        <end position="277"/>
    </location>
</feature>
<dbReference type="GO" id="GO:0005852">
    <property type="term" value="C:eukaryotic translation initiation factor 3 complex"/>
    <property type="evidence" value="ECO:0007669"/>
    <property type="project" value="UniProtKB-UniRule"/>
</dbReference>
<dbReference type="Pfam" id="PF12353">
    <property type="entry name" value="eIF3g"/>
    <property type="match status" value="1"/>
</dbReference>
<dbReference type="CDD" id="cd12408">
    <property type="entry name" value="RRM_eIF3G_like"/>
    <property type="match status" value="1"/>
</dbReference>
<gene>
    <name evidence="8" type="ORF">J437_LFUL001937</name>
</gene>
<evidence type="ECO:0000256" key="5">
    <source>
        <dbReference type="HAMAP-Rule" id="MF_03006"/>
    </source>
</evidence>
<dbReference type="InterPro" id="IPR035979">
    <property type="entry name" value="RBD_domain_sf"/>
</dbReference>
<proteinExistence type="inferred from homology"/>
<dbReference type="PIRSF" id="PIRSF037949">
    <property type="entry name" value="Transl_init_eIF-3_RNA-bind"/>
    <property type="match status" value="1"/>
</dbReference>
<dbReference type="EMBL" id="KZ308233">
    <property type="protein sequence ID" value="KAG8225322.1"/>
    <property type="molecule type" value="Genomic_DNA"/>
</dbReference>
<dbReference type="GO" id="GO:0003723">
    <property type="term" value="F:RNA binding"/>
    <property type="evidence" value="ECO:0007669"/>
    <property type="project" value="UniProtKB-UniRule"/>
</dbReference>
<comment type="function">
    <text evidence="5">RNA-binding component of the eukaryotic translation initiation factor 3 (eIF-3) complex, which is involved in protein synthesis of a specialized repertoire of mRNAs and, together with other initiation factors, stimulates binding of mRNA and methionyl-tRNAi to the 40S ribosome. The eIF-3 complex specifically targets and initiates translation of a subset of mRNAs involved in cell proliferation. This subunit can bind 18S rRNA.</text>
</comment>
<accession>A0A8K0NXG9</accession>
<comment type="similarity">
    <text evidence="5">Belongs to the eIF-3 subunit G family.</text>
</comment>
<comment type="subcellular location">
    <subcellularLocation>
        <location evidence="5">Cytoplasm</location>
    </subcellularLocation>
</comment>
<dbReference type="GO" id="GO:0033290">
    <property type="term" value="C:eukaryotic 48S preinitiation complex"/>
    <property type="evidence" value="ECO:0007669"/>
    <property type="project" value="UniProtKB-UniRule"/>
</dbReference>
<evidence type="ECO:0000256" key="6">
    <source>
        <dbReference type="PROSITE-ProRule" id="PRU00176"/>
    </source>
</evidence>
<dbReference type="GO" id="GO:0003743">
    <property type="term" value="F:translation initiation factor activity"/>
    <property type="evidence" value="ECO:0007669"/>
    <property type="project" value="UniProtKB-UniRule"/>
</dbReference>
<evidence type="ECO:0000256" key="3">
    <source>
        <dbReference type="ARBA" id="ARBA00022884"/>
    </source>
</evidence>
<keyword evidence="2 5" id="KW-0396">Initiation factor</keyword>
<dbReference type="SUPFAM" id="SSF54928">
    <property type="entry name" value="RNA-binding domain, RBD"/>
    <property type="match status" value="1"/>
</dbReference>
<dbReference type="InterPro" id="IPR012677">
    <property type="entry name" value="Nucleotide-bd_a/b_plait_sf"/>
</dbReference>
<evidence type="ECO:0000256" key="4">
    <source>
        <dbReference type="ARBA" id="ARBA00022917"/>
    </source>
</evidence>
<dbReference type="Pfam" id="PF00076">
    <property type="entry name" value="RRM_1"/>
    <property type="match status" value="1"/>
</dbReference>
<sequence>MPTESENKSWADIVDDDAGLLPAPTEVISKGIKTMTEYVYDDEEKKTRKYVRTYKIEKRIVSKTVAVRKAWAKYGASKDDKPGPNPATTIVAEDVFMQFVTNKEEQDKQDDDPLDKLKNLDQGVVKCRYCKGDHWTTKCPYKDTAAGMLPDDKGPGISLSSEDKSAKGTTATKYIAPNLRDGAGGKRMDGGGKRAEDACAIRVSNLSENTQESDLEELVKPFGQIAKMHLGKDRSTGLCKGYAYVHYRSKEDAAKAIAALSGHGYDHLILSVEWSKPQGQ</sequence>
<comment type="caution">
    <text evidence="8">The sequence shown here is derived from an EMBL/GenBank/DDBJ whole genome shotgun (WGS) entry which is preliminary data.</text>
</comment>
<dbReference type="GO" id="GO:0001732">
    <property type="term" value="P:formation of cytoplasmic translation initiation complex"/>
    <property type="evidence" value="ECO:0007669"/>
    <property type="project" value="UniProtKB-UniRule"/>
</dbReference>
<comment type="subunit">
    <text evidence="5">Component of the eukaryotic translation initiation factor 3 (eIF-3) complex.</text>
</comment>
<evidence type="ECO:0000256" key="2">
    <source>
        <dbReference type="ARBA" id="ARBA00022540"/>
    </source>
</evidence>
<dbReference type="CDD" id="cd12933">
    <property type="entry name" value="eIF3G"/>
    <property type="match status" value="1"/>
</dbReference>
<keyword evidence="3 6" id="KW-0694">RNA-binding</keyword>
<dbReference type="PROSITE" id="PS50102">
    <property type="entry name" value="RRM"/>
    <property type="match status" value="1"/>
</dbReference>
<evidence type="ECO:0000313" key="9">
    <source>
        <dbReference type="Proteomes" id="UP000792457"/>
    </source>
</evidence>
<name>A0A8K0NXG9_LADFU</name>
<reference evidence="8" key="2">
    <citation type="submission" date="2017-10" db="EMBL/GenBank/DDBJ databases">
        <title>Ladona fulva Genome sequencing and assembly.</title>
        <authorList>
            <person name="Murali S."/>
            <person name="Richards S."/>
            <person name="Bandaranaike D."/>
            <person name="Bellair M."/>
            <person name="Blankenburg K."/>
            <person name="Chao H."/>
            <person name="Dinh H."/>
            <person name="Doddapaneni H."/>
            <person name="Dugan-Rocha S."/>
            <person name="Elkadiri S."/>
            <person name="Gnanaolivu R."/>
            <person name="Hernandez B."/>
            <person name="Skinner E."/>
            <person name="Javaid M."/>
            <person name="Lee S."/>
            <person name="Li M."/>
            <person name="Ming W."/>
            <person name="Munidasa M."/>
            <person name="Muniz J."/>
            <person name="Nguyen L."/>
            <person name="Hughes D."/>
            <person name="Osuji N."/>
            <person name="Pu L.-L."/>
            <person name="Puazo M."/>
            <person name="Qu C."/>
            <person name="Quiroz J."/>
            <person name="Raj R."/>
            <person name="Weissenberger G."/>
            <person name="Xin Y."/>
            <person name="Zou X."/>
            <person name="Han Y."/>
            <person name="Worley K."/>
            <person name="Muzny D."/>
            <person name="Gibbs R."/>
        </authorList>
    </citation>
    <scope>NUCLEOTIDE SEQUENCE</scope>
    <source>
        <strain evidence="8">Sampled in the wild</strain>
    </source>
</reference>
<reference evidence="8" key="1">
    <citation type="submission" date="2013-04" db="EMBL/GenBank/DDBJ databases">
        <authorList>
            <person name="Qu J."/>
            <person name="Murali S.C."/>
            <person name="Bandaranaike D."/>
            <person name="Bellair M."/>
            <person name="Blankenburg K."/>
            <person name="Chao H."/>
            <person name="Dinh H."/>
            <person name="Doddapaneni H."/>
            <person name="Downs B."/>
            <person name="Dugan-Rocha S."/>
            <person name="Elkadiri S."/>
            <person name="Gnanaolivu R.D."/>
            <person name="Hernandez B."/>
            <person name="Javaid M."/>
            <person name="Jayaseelan J.C."/>
            <person name="Lee S."/>
            <person name="Li M."/>
            <person name="Ming W."/>
            <person name="Munidasa M."/>
            <person name="Muniz J."/>
            <person name="Nguyen L."/>
            <person name="Ongeri F."/>
            <person name="Osuji N."/>
            <person name="Pu L.-L."/>
            <person name="Puazo M."/>
            <person name="Qu C."/>
            <person name="Quiroz J."/>
            <person name="Raj R."/>
            <person name="Weissenberger G."/>
            <person name="Xin Y."/>
            <person name="Zou X."/>
            <person name="Han Y."/>
            <person name="Richards S."/>
            <person name="Worley K."/>
            <person name="Muzny D."/>
            <person name="Gibbs R."/>
        </authorList>
    </citation>
    <scope>NUCLEOTIDE SEQUENCE</scope>
    <source>
        <strain evidence="8">Sampled in the wild</strain>
    </source>
</reference>
<organism evidence="8 9">
    <name type="scientific">Ladona fulva</name>
    <name type="common">Scarce chaser dragonfly</name>
    <name type="synonym">Libellula fulva</name>
    <dbReference type="NCBI Taxonomy" id="123851"/>
    <lineage>
        <taxon>Eukaryota</taxon>
        <taxon>Metazoa</taxon>
        <taxon>Ecdysozoa</taxon>
        <taxon>Arthropoda</taxon>
        <taxon>Hexapoda</taxon>
        <taxon>Insecta</taxon>
        <taxon>Pterygota</taxon>
        <taxon>Palaeoptera</taxon>
        <taxon>Odonata</taxon>
        <taxon>Epiprocta</taxon>
        <taxon>Anisoptera</taxon>
        <taxon>Libelluloidea</taxon>
        <taxon>Libellulidae</taxon>
        <taxon>Ladona</taxon>
    </lineage>
</organism>
<dbReference type="Gene3D" id="3.30.70.330">
    <property type="match status" value="1"/>
</dbReference>
<dbReference type="GO" id="GO:0016282">
    <property type="term" value="C:eukaryotic 43S preinitiation complex"/>
    <property type="evidence" value="ECO:0007669"/>
    <property type="project" value="UniProtKB-UniRule"/>
</dbReference>
<dbReference type="InterPro" id="IPR024675">
    <property type="entry name" value="eIF3g_N"/>
</dbReference>
<evidence type="ECO:0000256" key="1">
    <source>
        <dbReference type="ARBA" id="ARBA00022490"/>
    </source>
</evidence>
<dbReference type="OrthoDB" id="639027at2759"/>